<keyword evidence="3" id="KW-1185">Reference proteome</keyword>
<dbReference type="RefSeq" id="WP_100987828.1">
    <property type="nucleotide sequence ID" value="NZ_CP025096.1"/>
</dbReference>
<proteinExistence type="predicted"/>
<dbReference type="AlphaFoldDB" id="A0A2K8YWY6"/>
<evidence type="ECO:0000313" key="2">
    <source>
        <dbReference type="EMBL" id="AUD02109.1"/>
    </source>
</evidence>
<feature type="transmembrane region" description="Helical" evidence="1">
    <location>
        <begin position="12"/>
        <end position="31"/>
    </location>
</feature>
<gene>
    <name evidence="2" type="ORF">CWM47_09930</name>
</gene>
<evidence type="ECO:0000256" key="1">
    <source>
        <dbReference type="SAM" id="Phobius"/>
    </source>
</evidence>
<evidence type="ECO:0000313" key="3">
    <source>
        <dbReference type="Proteomes" id="UP000232883"/>
    </source>
</evidence>
<reference evidence="2 3" key="1">
    <citation type="submission" date="2017-11" db="EMBL/GenBank/DDBJ databases">
        <title>Taxonomic description and genome sequences of Spirosoma HA7 sp. nov., isolated from pollen microhabitat of Corylus avellana.</title>
        <authorList>
            <person name="Ambika Manirajan B."/>
            <person name="Suarez C."/>
            <person name="Ratering S."/>
            <person name="Geissler-Plaum R."/>
            <person name="Cardinale M."/>
            <person name="Sylvia S."/>
        </authorList>
    </citation>
    <scope>NUCLEOTIDE SEQUENCE [LARGE SCALE GENOMIC DNA]</scope>
    <source>
        <strain evidence="2 3">HA7</strain>
    </source>
</reference>
<keyword evidence="1" id="KW-0812">Transmembrane</keyword>
<dbReference type="KEGG" id="spir:CWM47_09930"/>
<dbReference type="EMBL" id="CP025096">
    <property type="protein sequence ID" value="AUD02109.1"/>
    <property type="molecule type" value="Genomic_DNA"/>
</dbReference>
<name>A0A2K8YWY6_9BACT</name>
<keyword evidence="1" id="KW-0472">Membrane</keyword>
<dbReference type="Proteomes" id="UP000232883">
    <property type="component" value="Chromosome"/>
</dbReference>
<sequence length="175" mass="19581">MAIRRKPISTDTIIAIAATFTSICALIVTLYQTKLTREQQLNSVWPYLIANEIVDENGLSSITIANSGIGPAIIDSVQVFYKGRLYRSPTAVVQALSEEQQRGRDGMSWYQTALEKGFVISQGQSLNWITVNGQTDNALFRKALPNIRAIIFYHSIYDEHWHSTFNGKGDVVVKD</sequence>
<protein>
    <submittedName>
        <fullName evidence="2">Uncharacterized protein</fullName>
    </submittedName>
</protein>
<dbReference type="OrthoDB" id="763750at2"/>
<accession>A0A2K8YWY6</accession>
<keyword evidence="1" id="KW-1133">Transmembrane helix</keyword>
<organism evidence="2 3">
    <name type="scientific">Spirosoma pollinicola</name>
    <dbReference type="NCBI Taxonomy" id="2057025"/>
    <lineage>
        <taxon>Bacteria</taxon>
        <taxon>Pseudomonadati</taxon>
        <taxon>Bacteroidota</taxon>
        <taxon>Cytophagia</taxon>
        <taxon>Cytophagales</taxon>
        <taxon>Cytophagaceae</taxon>
        <taxon>Spirosoma</taxon>
    </lineage>
</organism>